<proteinExistence type="predicted"/>
<organism evidence="1 2">
    <name type="scientific">Algivirga pacifica</name>
    <dbReference type="NCBI Taxonomy" id="1162670"/>
    <lineage>
        <taxon>Bacteria</taxon>
        <taxon>Pseudomonadati</taxon>
        <taxon>Bacteroidota</taxon>
        <taxon>Cytophagia</taxon>
        <taxon>Cytophagales</taxon>
        <taxon>Flammeovirgaceae</taxon>
        <taxon>Algivirga</taxon>
    </lineage>
</organism>
<dbReference type="Proteomes" id="UP001500298">
    <property type="component" value="Unassembled WGS sequence"/>
</dbReference>
<dbReference type="EMBL" id="BAABJX010000003">
    <property type="protein sequence ID" value="GAA4820480.1"/>
    <property type="molecule type" value="Genomic_DNA"/>
</dbReference>
<evidence type="ECO:0000313" key="1">
    <source>
        <dbReference type="EMBL" id="GAA4820480.1"/>
    </source>
</evidence>
<reference evidence="2" key="1">
    <citation type="journal article" date="2019" name="Int. J. Syst. Evol. Microbiol.">
        <title>The Global Catalogue of Microorganisms (GCM) 10K type strain sequencing project: providing services to taxonomists for standard genome sequencing and annotation.</title>
        <authorList>
            <consortium name="The Broad Institute Genomics Platform"/>
            <consortium name="The Broad Institute Genome Sequencing Center for Infectious Disease"/>
            <person name="Wu L."/>
            <person name="Ma J."/>
        </authorList>
    </citation>
    <scope>NUCLEOTIDE SEQUENCE [LARGE SCALE GENOMIC DNA]</scope>
    <source>
        <strain evidence="2">JCM 18326</strain>
    </source>
</reference>
<sequence length="498" mass="59147">MILLRELVQIHRQSTPKYFNSFLPKDTKLRQLYDLICEQEHLQDHEAAFMIYQTSNKDKRYLMLKKNLINRLSDMLVVYEEEGVMEDIDSEMLYSKQQLLLVDLLLRKNVYHNAEKILLKLLRRAQRNLLNGLSVECYRYLQIIASLKGSARQIQKLMTEKEQVDILVEAENKARNGWLRIQAMGKFCLSFDEEIAEVAETLLQQSGIWCFEKQSLWIGYYKNKIEQVAAYHGGELELFQQKVLSMKDIFTRYPLLSTEANQREYYFHYARSLQMQGEVKRALAVVEEILPMTSYAAFDRYEVQALHFDLLMKLKQPIEAAKVMEEVMDSCQYGMLQSVDQSAWLLKEAYLIFWGKLHGIEKSIRSYLRNFPEEITPDLLREECKAAVIYKESYNVQFLILNSLLEIEQREVDCYKMFNNMKMYYLRYLKNSKDMRTQQFFQQFYKSFFQLYQGREVIFDEPLVSGFSPVEIIPYEELIKGYLACIQTYLKEEEGSFL</sequence>
<comment type="caution">
    <text evidence="1">The sequence shown here is derived from an EMBL/GenBank/DDBJ whole genome shotgun (WGS) entry which is preliminary data.</text>
</comment>
<keyword evidence="2" id="KW-1185">Reference proteome</keyword>
<dbReference type="RefSeq" id="WP_345368453.1">
    <property type="nucleotide sequence ID" value="NZ_BAABJX010000003.1"/>
</dbReference>
<protein>
    <submittedName>
        <fullName evidence="1">Uncharacterized protein</fullName>
    </submittedName>
</protein>
<accession>A0ABP9D281</accession>
<evidence type="ECO:0000313" key="2">
    <source>
        <dbReference type="Proteomes" id="UP001500298"/>
    </source>
</evidence>
<gene>
    <name evidence="1" type="ORF">GCM10023331_01030</name>
</gene>
<name>A0ABP9D281_9BACT</name>